<dbReference type="EMBL" id="UASO01000005">
    <property type="protein sequence ID" value="SQC86184.1"/>
    <property type="molecule type" value="Genomic_DNA"/>
</dbReference>
<accession>A0A2X3ISW3</accession>
<evidence type="ECO:0000313" key="1">
    <source>
        <dbReference type="EMBL" id="SQC86184.1"/>
    </source>
</evidence>
<evidence type="ECO:0000313" key="2">
    <source>
        <dbReference type="Proteomes" id="UP000250675"/>
    </source>
</evidence>
<gene>
    <name evidence="1" type="primary">recT_1</name>
    <name evidence="1" type="ORF">NCTC9645_04257</name>
</gene>
<dbReference type="GO" id="GO:0003677">
    <property type="term" value="F:DNA binding"/>
    <property type="evidence" value="ECO:0007669"/>
    <property type="project" value="InterPro"/>
</dbReference>
<reference evidence="1 2" key="1">
    <citation type="submission" date="2018-06" db="EMBL/GenBank/DDBJ databases">
        <authorList>
            <consortium name="Pathogen Informatics"/>
            <person name="Doyle S."/>
        </authorList>
    </citation>
    <scope>NUCLEOTIDE SEQUENCE [LARGE SCALE GENOMIC DNA]</scope>
    <source>
        <strain evidence="1 2">NCTC9645</strain>
    </source>
</reference>
<dbReference type="GO" id="GO:0006259">
    <property type="term" value="P:DNA metabolic process"/>
    <property type="evidence" value="ECO:0007669"/>
    <property type="project" value="InterPro"/>
</dbReference>
<dbReference type="AlphaFoldDB" id="A0A2X3ISW3"/>
<dbReference type="Proteomes" id="UP000250675">
    <property type="component" value="Unassembled WGS sequence"/>
</dbReference>
<proteinExistence type="predicted"/>
<organism evidence="1 2">
    <name type="scientific">Klebsiella pneumoniae</name>
    <dbReference type="NCBI Taxonomy" id="573"/>
    <lineage>
        <taxon>Bacteria</taxon>
        <taxon>Pseudomonadati</taxon>
        <taxon>Pseudomonadota</taxon>
        <taxon>Gammaproteobacteria</taxon>
        <taxon>Enterobacterales</taxon>
        <taxon>Enterobacteriaceae</taxon>
        <taxon>Klebsiella/Raoultella group</taxon>
        <taxon>Klebsiella</taxon>
        <taxon>Klebsiella pneumoniae complex</taxon>
    </lineage>
</organism>
<protein>
    <submittedName>
        <fullName evidence="1">P33</fullName>
    </submittedName>
</protein>
<dbReference type="InterPro" id="IPR004590">
    <property type="entry name" value="ssDNA_annealing_RecT"/>
</dbReference>
<name>A0A2X3ISW3_KLEPN</name>
<dbReference type="NCBIfam" id="TIGR00616">
    <property type="entry name" value="rect"/>
    <property type="match status" value="1"/>
</dbReference>
<sequence length="95" mass="10101">MSTNALKAAATGNQVAQHSDKPTTLAGLLADPKIKAQMALALPKHMTADRLARIATTEIRKVPKLAACDQASFLGQLCNVLNSGWNRAVHLAMHT</sequence>